<comment type="similarity">
    <text evidence="1">Belongs to the short-chain dehydrogenases/reductases (SDR) family.</text>
</comment>
<dbReference type="InterPro" id="IPR036291">
    <property type="entry name" value="NAD(P)-bd_dom_sf"/>
</dbReference>
<accession>A0A317KI32</accession>
<gene>
    <name evidence="3" type="ORF">DLJ46_02190</name>
</gene>
<evidence type="ECO:0000256" key="2">
    <source>
        <dbReference type="ARBA" id="ARBA00023002"/>
    </source>
</evidence>
<evidence type="ECO:0000313" key="4">
    <source>
        <dbReference type="Proteomes" id="UP000245683"/>
    </source>
</evidence>
<keyword evidence="2" id="KW-0560">Oxidoreductase</keyword>
<name>A0A317KI32_9ACTN</name>
<dbReference type="AlphaFoldDB" id="A0A317KI32"/>
<dbReference type="GO" id="GO:0016491">
    <property type="term" value="F:oxidoreductase activity"/>
    <property type="evidence" value="ECO:0007669"/>
    <property type="project" value="UniProtKB-KW"/>
</dbReference>
<dbReference type="FunFam" id="3.40.50.720:FF:000173">
    <property type="entry name" value="3-oxoacyl-[acyl-carrier protein] reductase"/>
    <property type="match status" value="1"/>
</dbReference>
<dbReference type="SUPFAM" id="SSF51735">
    <property type="entry name" value="NAD(P)-binding Rossmann-fold domains"/>
    <property type="match status" value="1"/>
</dbReference>
<dbReference type="InterPro" id="IPR002347">
    <property type="entry name" value="SDR_fam"/>
</dbReference>
<sequence>MPEGRLNGQVAVVTGAGRNIGRAIALLFAAEGAAVVVNGSRNVDAVNSVVEEIQSKGGKAMPAMADVSDPDAVADMVSRATSTLGPVDIVVNNVGVRKAKKFEDITIEDWRSTFATNLDSVFYLARTVLPGMRERRRGRIINISGYDGWTGHIENRAANIAAKAGMHGLTKAIAREYSRYEITVNTVAPGAIETERNPEDYAHIDVEALRGRIATKTFGAVDDIAEACLYLASPAAGFVTGQVLHVNGGEFMF</sequence>
<dbReference type="PANTHER" id="PTHR42879:SF2">
    <property type="entry name" value="3-OXOACYL-[ACYL-CARRIER-PROTEIN] REDUCTASE FABG"/>
    <property type="match status" value="1"/>
</dbReference>
<keyword evidence="4" id="KW-1185">Reference proteome</keyword>
<evidence type="ECO:0000256" key="1">
    <source>
        <dbReference type="ARBA" id="ARBA00006484"/>
    </source>
</evidence>
<dbReference type="PRINTS" id="PR00081">
    <property type="entry name" value="GDHRDH"/>
</dbReference>
<dbReference type="OrthoDB" id="154414at2"/>
<reference evidence="4" key="1">
    <citation type="submission" date="2018-05" db="EMBL/GenBank/DDBJ databases">
        <title>Micromonospora globispora sp. nov. and Micromonospora rugosa sp. nov., isolated from marine sediment.</title>
        <authorList>
            <person name="Carro L."/>
            <person name="Aysel V."/>
            <person name="Cetin D."/>
            <person name="Igual J.M."/>
            <person name="Klenk H.-P."/>
            <person name="Trujillo M.E."/>
            <person name="Sahin N."/>
        </authorList>
    </citation>
    <scope>NUCLEOTIDE SEQUENCE [LARGE SCALE GENOMIC DNA]</scope>
    <source>
        <strain evidence="4">S2904</strain>
    </source>
</reference>
<comment type="caution">
    <text evidence="3">The sequence shown here is derived from an EMBL/GenBank/DDBJ whole genome shotgun (WGS) entry which is preliminary data.</text>
</comment>
<dbReference type="PANTHER" id="PTHR42879">
    <property type="entry name" value="3-OXOACYL-(ACYL-CARRIER-PROTEIN) REDUCTASE"/>
    <property type="match status" value="1"/>
</dbReference>
<dbReference type="Proteomes" id="UP000245683">
    <property type="component" value="Unassembled WGS sequence"/>
</dbReference>
<dbReference type="RefSeq" id="WP_109942980.1">
    <property type="nucleotide sequence ID" value="NZ_QGGF01000504.1"/>
</dbReference>
<dbReference type="EMBL" id="QGSV01000057">
    <property type="protein sequence ID" value="PWU52855.1"/>
    <property type="molecule type" value="Genomic_DNA"/>
</dbReference>
<protein>
    <submittedName>
        <fullName evidence="3">Short-chain dehydrogenase</fullName>
    </submittedName>
</protein>
<evidence type="ECO:0000313" key="3">
    <source>
        <dbReference type="EMBL" id="PWU52855.1"/>
    </source>
</evidence>
<dbReference type="PRINTS" id="PR00080">
    <property type="entry name" value="SDRFAMILY"/>
</dbReference>
<dbReference type="Pfam" id="PF13561">
    <property type="entry name" value="adh_short_C2"/>
    <property type="match status" value="1"/>
</dbReference>
<proteinExistence type="inferred from homology"/>
<dbReference type="InterPro" id="IPR050259">
    <property type="entry name" value="SDR"/>
</dbReference>
<dbReference type="Gene3D" id="3.40.50.720">
    <property type="entry name" value="NAD(P)-binding Rossmann-like Domain"/>
    <property type="match status" value="1"/>
</dbReference>
<organism evidence="3 4">
    <name type="scientific">Micromonospora globispora</name>
    <dbReference type="NCBI Taxonomy" id="1450148"/>
    <lineage>
        <taxon>Bacteria</taxon>
        <taxon>Bacillati</taxon>
        <taxon>Actinomycetota</taxon>
        <taxon>Actinomycetes</taxon>
        <taxon>Micromonosporales</taxon>
        <taxon>Micromonosporaceae</taxon>
        <taxon>Micromonospora</taxon>
    </lineage>
</organism>